<gene>
    <name evidence="2" type="ORF">COLO4_01333</name>
</gene>
<dbReference type="AlphaFoldDB" id="A0A1R3L2R8"/>
<sequence>MEQQTRNSQQQQQTEQQKLKAQAEYEAQKKVVVEQAIADAKSGLNDLISKGVSKSTINSWADIIDRVPMAHDGWKLVGVECALSDNVPSCNVNLDRGELGINRTLMQDFPDVNINGDKANYILTGSSITFPKRNFEELPSVRYFKMETQSKMQEIKFGDVKHAFDASNEITKDIALPQPPVGVTQDTNIEPIRLGVSTGPVHVEGTGLWQLRGLAEVMNDATLNVKTLSVTFGGDDMKMSSWKLEGDYYVKVADQITIPTIPPSKTVVGG</sequence>
<evidence type="ECO:0000256" key="1">
    <source>
        <dbReference type="SAM" id="MobiDB-lite"/>
    </source>
</evidence>
<feature type="compositionally biased region" description="Low complexity" evidence="1">
    <location>
        <begin position="1"/>
        <end position="16"/>
    </location>
</feature>
<accession>A0A1R3L2R8</accession>
<protein>
    <submittedName>
        <fullName evidence="2">Uncharacterized protein</fullName>
    </submittedName>
</protein>
<evidence type="ECO:0000313" key="2">
    <source>
        <dbReference type="EMBL" id="OMP13597.1"/>
    </source>
</evidence>
<dbReference type="EMBL" id="AWUE01003807">
    <property type="protein sequence ID" value="OMP13597.1"/>
    <property type="molecule type" value="Genomic_DNA"/>
</dbReference>
<organism evidence="2 3">
    <name type="scientific">Corchorus olitorius</name>
    <dbReference type="NCBI Taxonomy" id="93759"/>
    <lineage>
        <taxon>Eukaryota</taxon>
        <taxon>Viridiplantae</taxon>
        <taxon>Streptophyta</taxon>
        <taxon>Embryophyta</taxon>
        <taxon>Tracheophyta</taxon>
        <taxon>Spermatophyta</taxon>
        <taxon>Magnoliopsida</taxon>
        <taxon>eudicotyledons</taxon>
        <taxon>Gunneridae</taxon>
        <taxon>Pentapetalae</taxon>
        <taxon>rosids</taxon>
        <taxon>malvids</taxon>
        <taxon>Malvales</taxon>
        <taxon>Malvaceae</taxon>
        <taxon>Grewioideae</taxon>
        <taxon>Apeibeae</taxon>
        <taxon>Corchorus</taxon>
    </lineage>
</organism>
<dbReference type="Proteomes" id="UP000187203">
    <property type="component" value="Unassembled WGS sequence"/>
</dbReference>
<comment type="caution">
    <text evidence="2">The sequence shown here is derived from an EMBL/GenBank/DDBJ whole genome shotgun (WGS) entry which is preliminary data.</text>
</comment>
<evidence type="ECO:0000313" key="3">
    <source>
        <dbReference type="Proteomes" id="UP000187203"/>
    </source>
</evidence>
<proteinExistence type="predicted"/>
<feature type="region of interest" description="Disordered" evidence="1">
    <location>
        <begin position="1"/>
        <end position="21"/>
    </location>
</feature>
<name>A0A1R3L2R8_9ROSI</name>
<reference evidence="3" key="1">
    <citation type="submission" date="2013-09" db="EMBL/GenBank/DDBJ databases">
        <title>Corchorus olitorius genome sequencing.</title>
        <authorList>
            <person name="Alam M."/>
            <person name="Haque M.S."/>
            <person name="Islam M.S."/>
            <person name="Emdad E.M."/>
            <person name="Islam M.M."/>
            <person name="Ahmed B."/>
            <person name="Halim A."/>
            <person name="Hossen Q.M.M."/>
            <person name="Hossain M.Z."/>
            <person name="Ahmed R."/>
            <person name="Khan M.M."/>
            <person name="Islam R."/>
            <person name="Rashid M.M."/>
            <person name="Khan S.A."/>
            <person name="Rahman M.S."/>
            <person name="Alam M."/>
            <person name="Yahiya A.S."/>
            <person name="Khan M.S."/>
            <person name="Azam M.S."/>
            <person name="Haque T."/>
            <person name="Lashkar M.Z.H."/>
            <person name="Akhand A.I."/>
            <person name="Morshed G."/>
            <person name="Roy S."/>
            <person name="Uddin K.S."/>
            <person name="Rabeya T."/>
            <person name="Hossain A.S."/>
            <person name="Chowdhury A."/>
            <person name="Snigdha A.R."/>
            <person name="Mortoza M.S."/>
            <person name="Matin S.A."/>
            <person name="Hoque S.M.E."/>
            <person name="Islam M.K."/>
            <person name="Roy D.K."/>
            <person name="Haider R."/>
            <person name="Moosa M.M."/>
            <person name="Elias S.M."/>
            <person name="Hasan A.M."/>
            <person name="Jahan S."/>
            <person name="Shafiuddin M."/>
            <person name="Mahmood N."/>
            <person name="Shommy N.S."/>
        </authorList>
    </citation>
    <scope>NUCLEOTIDE SEQUENCE [LARGE SCALE GENOMIC DNA]</scope>
    <source>
        <strain evidence="3">cv. O-4</strain>
    </source>
</reference>
<keyword evidence="3" id="KW-1185">Reference proteome</keyword>